<protein>
    <recommendedName>
        <fullName evidence="2">RAP domain-containing protein</fullName>
    </recommendedName>
</protein>
<dbReference type="AlphaFoldDB" id="A0A6V7MFC3"/>
<proteinExistence type="predicted"/>
<evidence type="ECO:0008006" key="2">
    <source>
        <dbReference type="Google" id="ProtNLM"/>
    </source>
</evidence>
<reference evidence="1" key="1">
    <citation type="submission" date="2020-07" db="EMBL/GenBank/DDBJ databases">
        <authorList>
            <person name="Ferguson B K."/>
        </authorList>
    </citation>
    <scope>NUCLEOTIDE SEQUENCE</scope>
    <source>
        <strain evidence="1">L06</strain>
    </source>
</reference>
<dbReference type="EMBL" id="CADCXW020000353">
    <property type="protein sequence ID" value="CAD1585760.1"/>
    <property type="molecule type" value="Genomic_DNA"/>
</dbReference>
<evidence type="ECO:0000313" key="1">
    <source>
        <dbReference type="EMBL" id="CAD1585760.1"/>
    </source>
</evidence>
<organism evidence="1">
    <name type="scientific">Bracon brevicornis</name>
    <dbReference type="NCBI Taxonomy" id="1563983"/>
    <lineage>
        <taxon>Eukaryota</taxon>
        <taxon>Metazoa</taxon>
        <taxon>Ecdysozoa</taxon>
        <taxon>Arthropoda</taxon>
        <taxon>Hexapoda</taxon>
        <taxon>Insecta</taxon>
        <taxon>Pterygota</taxon>
        <taxon>Neoptera</taxon>
        <taxon>Endopterygota</taxon>
        <taxon>Hymenoptera</taxon>
        <taxon>Apocrita</taxon>
        <taxon>Ichneumonoidea</taxon>
        <taxon>Braconidae</taxon>
        <taxon>Braconinae</taxon>
        <taxon>Bracon</taxon>
    </lineage>
</organism>
<name>A0A6V7MFC3_9HYME</name>
<accession>A0A6V7MFC3</accession>
<sequence>MESTPLCEALKIALPLVFTTQVNTQLDTGNTDAVINTLQYMRKTNIDDALVPKILKIISTKHLTMLTPIQAKQTLFCVLDWKRSKETAALVPQLINILLQKMDVLDGPEIRAILLKLVKNYETEKDAEIAANYYNDAFLDACVGVAVGKDVGFNCALNILSNINFFRHSNTPLLDYIAAKCFEKPELLNNATKYDLKSILYGLSLAEYKPVFWETMKDSMMNKNLLDFPLPILTKICVYLMSLDCYWPELIEKIFTTFEIKHDDHSSLKTRFTIIHSAVKNDYPQYSGAWPNYEVIEKSAISPNLKEEHFEVLKTAVECSLGGPQYIHTNLSTKLGLIIDHVAIMRKGGFPIAINNHGDVKPTKVEDLQPPPDSQVILFYVTPYASCPRNTERLSGVWSLYIKQLALTTKATVIPIPKKKWLKFTEAEQIRYISQALRLKCDELSAVVN</sequence>
<gene>
    <name evidence="1" type="ORF">BBRV_LOCUS128919</name>
</gene>